<dbReference type="InterPro" id="IPR003768">
    <property type="entry name" value="ScpA"/>
</dbReference>
<dbReference type="HAMAP" id="MF_01805">
    <property type="entry name" value="ScpA"/>
    <property type="match status" value="1"/>
</dbReference>
<comment type="subunit">
    <text evidence="3">Component of a cohesin-like complex composed of ScpA, ScpB and the Smc homodimer, in which ScpA and ScpB bind to the head domain of Smc. The presence of the three proteins is required for the association of the complex with DNA.</text>
</comment>
<gene>
    <name evidence="3" type="primary">scpA</name>
    <name evidence="4" type="ORF">JYA64_20985</name>
</gene>
<evidence type="ECO:0000256" key="3">
    <source>
        <dbReference type="HAMAP-Rule" id="MF_01805"/>
    </source>
</evidence>
<protein>
    <recommendedName>
        <fullName evidence="2 3">Segregation and condensation protein A</fullName>
    </recommendedName>
</protein>
<dbReference type="InterPro" id="IPR023093">
    <property type="entry name" value="ScpA-like_C"/>
</dbReference>
<dbReference type="PANTHER" id="PTHR33969:SF2">
    <property type="entry name" value="SEGREGATION AND CONDENSATION PROTEIN A"/>
    <property type="match status" value="1"/>
</dbReference>
<evidence type="ECO:0000256" key="2">
    <source>
        <dbReference type="ARBA" id="ARBA00044777"/>
    </source>
</evidence>
<dbReference type="Proteomes" id="UP001319060">
    <property type="component" value="Unassembled WGS sequence"/>
</dbReference>
<organism evidence="4 5">
    <name type="scientific">Fictibacillus barbaricus</name>
    <dbReference type="NCBI Taxonomy" id="182136"/>
    <lineage>
        <taxon>Bacteria</taxon>
        <taxon>Bacillati</taxon>
        <taxon>Bacillota</taxon>
        <taxon>Bacilli</taxon>
        <taxon>Bacillales</taxon>
        <taxon>Fictibacillaceae</taxon>
        <taxon>Fictibacillus</taxon>
    </lineage>
</organism>
<sequence>MQYSVKLDGFEGPLDLLLHLIQTYEVDIYDIPVAIITEQYLQYIHTMKELKLDVASEYLVMAATLLAIKSKMLLPKHEEELFDHQMELEMEEDPRDELVRRLVEYRKYKHAADELKERESARSLIYTRQPADLSPFEKEEKEKQVTNVTLYDMLQAMQRVFQEKVARAPKQTTIERQEIPIETRMEQIKNSLLSVGGRKKFTELFEKGTKEHVVVTFLAILELMKVKSINCEQKDHFSEIYITMLEE</sequence>
<dbReference type="Gene3D" id="6.10.250.2410">
    <property type="match status" value="1"/>
</dbReference>
<keyword evidence="3" id="KW-0131">Cell cycle</keyword>
<proteinExistence type="inferred from homology"/>
<evidence type="ECO:0000313" key="4">
    <source>
        <dbReference type="EMBL" id="MBN3547789.1"/>
    </source>
</evidence>
<dbReference type="Pfam" id="PF02616">
    <property type="entry name" value="SMC_ScpA"/>
    <property type="match status" value="1"/>
</dbReference>
<keyword evidence="3" id="KW-0963">Cytoplasm</keyword>
<keyword evidence="5" id="KW-1185">Reference proteome</keyword>
<name>A0ABS2ZMI5_9BACL</name>
<comment type="caution">
    <text evidence="4">The sequence shown here is derived from an EMBL/GenBank/DDBJ whole genome shotgun (WGS) entry which is preliminary data.</text>
</comment>
<keyword evidence="3" id="KW-0132">Cell division</keyword>
<keyword evidence="1 3" id="KW-0159">Chromosome partition</keyword>
<dbReference type="EMBL" id="JAFHKS010000044">
    <property type="protein sequence ID" value="MBN3547789.1"/>
    <property type="molecule type" value="Genomic_DNA"/>
</dbReference>
<reference evidence="4 5" key="1">
    <citation type="submission" date="2021-01" db="EMBL/GenBank/DDBJ databases">
        <title>Genome Sequencing of Type Strains.</title>
        <authorList>
            <person name="Lemaire J.F."/>
            <person name="Inderbitzin P."/>
            <person name="Collins S.B."/>
            <person name="Wespe N."/>
            <person name="Knight-Connoni V."/>
        </authorList>
    </citation>
    <scope>NUCLEOTIDE SEQUENCE [LARGE SCALE GENOMIC DNA]</scope>
    <source>
        <strain evidence="4 5">DSM 14730</strain>
    </source>
</reference>
<dbReference type="Gene3D" id="1.10.10.580">
    <property type="entry name" value="Structural maintenance of chromosome 1. Chain E"/>
    <property type="match status" value="1"/>
</dbReference>
<dbReference type="RefSeq" id="WP_188401993.1">
    <property type="nucleotide sequence ID" value="NZ_BMCE01000001.1"/>
</dbReference>
<dbReference type="PANTHER" id="PTHR33969">
    <property type="entry name" value="SEGREGATION AND CONDENSATION PROTEIN A"/>
    <property type="match status" value="1"/>
</dbReference>
<evidence type="ECO:0000256" key="1">
    <source>
        <dbReference type="ARBA" id="ARBA00022829"/>
    </source>
</evidence>
<comment type="similarity">
    <text evidence="3">Belongs to the ScpA family.</text>
</comment>
<evidence type="ECO:0000313" key="5">
    <source>
        <dbReference type="Proteomes" id="UP001319060"/>
    </source>
</evidence>
<comment type="subcellular location">
    <subcellularLocation>
        <location evidence="3">Cytoplasm</location>
    </subcellularLocation>
    <text evidence="3">Associated with two foci at the outer edges of the nucleoid region in young cells, and at four foci within both cell halves in older cells.</text>
</comment>
<accession>A0ABS2ZMI5</accession>
<comment type="function">
    <text evidence="3">Participates in chromosomal partition during cell division. May act via the formation of a condensin-like complex containing Smc and ScpB that pull DNA away from mid-cell into both cell halves.</text>
</comment>
<dbReference type="NCBIfam" id="NF000995">
    <property type="entry name" value="PRK00104.1-4"/>
    <property type="match status" value="1"/>
</dbReference>